<dbReference type="Proteomes" id="UP000000238">
    <property type="component" value="Chromosome"/>
</dbReference>
<sequence>MNERSPEWRFANFGTPGYSTDQQLLLYRDLVSKFKPTKTLLVVYLGNDLLDNRLAYPLQAIYGKPFYSLNNGELELNNTPVPQAPKPAAYPYTFTSEMTRGLPEAGWKSSLRALHIGQRILALVDDPEQYRSHFAEKFEPDLQLMQALVSAMRKEAENVGEGDDAFMVALLPGRSYIAQTRSLPAYYQEFVRGALKQRFEAMGVPVLDVAAELSAQAQQGGGDWYHPNEGHFTPAGHKVVADLLWKSLQGRLQ</sequence>
<name>Q2SCY1_HAHCH</name>
<dbReference type="SUPFAM" id="SSF52266">
    <property type="entry name" value="SGNH hydrolase"/>
    <property type="match status" value="1"/>
</dbReference>
<dbReference type="Gene3D" id="3.40.50.1110">
    <property type="entry name" value="SGNH hydrolase"/>
    <property type="match status" value="1"/>
</dbReference>
<evidence type="ECO:0008006" key="3">
    <source>
        <dbReference type="Google" id="ProtNLM"/>
    </source>
</evidence>
<dbReference type="InterPro" id="IPR036514">
    <property type="entry name" value="SGNH_hydro_sf"/>
</dbReference>
<accession>Q2SCY1</accession>
<dbReference type="HOGENOM" id="CLU_1097388_0_0_6"/>
<keyword evidence="2" id="KW-1185">Reference proteome</keyword>
<organism evidence="1 2">
    <name type="scientific">Hahella chejuensis (strain KCTC 2396)</name>
    <dbReference type="NCBI Taxonomy" id="349521"/>
    <lineage>
        <taxon>Bacteria</taxon>
        <taxon>Pseudomonadati</taxon>
        <taxon>Pseudomonadota</taxon>
        <taxon>Gammaproteobacteria</taxon>
        <taxon>Oceanospirillales</taxon>
        <taxon>Hahellaceae</taxon>
        <taxon>Hahella</taxon>
    </lineage>
</organism>
<dbReference type="GO" id="GO:0016788">
    <property type="term" value="F:hydrolase activity, acting on ester bonds"/>
    <property type="evidence" value="ECO:0007669"/>
    <property type="project" value="UniProtKB-ARBA"/>
</dbReference>
<reference evidence="1 2" key="1">
    <citation type="journal article" date="2005" name="Nucleic Acids Res.">
        <title>Genomic blueprint of Hahella chejuensis, a marine microbe producing an algicidal agent.</title>
        <authorList>
            <person name="Jeong H."/>
            <person name="Yim J.H."/>
            <person name="Lee C."/>
            <person name="Choi S.-H."/>
            <person name="Park Y.K."/>
            <person name="Yoon S.H."/>
            <person name="Hur C.-G."/>
            <person name="Kang H.-Y."/>
            <person name="Kim D."/>
            <person name="Lee H.H."/>
            <person name="Park K.H."/>
            <person name="Park S.-H."/>
            <person name="Park H.-S."/>
            <person name="Lee H.K."/>
            <person name="Oh T.K."/>
            <person name="Kim J.F."/>
        </authorList>
    </citation>
    <scope>NUCLEOTIDE SEQUENCE [LARGE SCALE GENOMIC DNA]</scope>
    <source>
        <strain evidence="1 2">KCTC 2396</strain>
    </source>
</reference>
<dbReference type="AlphaFoldDB" id="Q2SCY1"/>
<dbReference type="STRING" id="349521.HCH_04799"/>
<proteinExistence type="predicted"/>
<dbReference type="RefSeq" id="WP_011398558.1">
    <property type="nucleotide sequence ID" value="NC_007645.1"/>
</dbReference>
<evidence type="ECO:0000313" key="2">
    <source>
        <dbReference type="Proteomes" id="UP000000238"/>
    </source>
</evidence>
<dbReference type="EMBL" id="CP000155">
    <property type="protein sequence ID" value="ABC31493.1"/>
    <property type="molecule type" value="Genomic_DNA"/>
</dbReference>
<dbReference type="eggNOG" id="COG2755">
    <property type="taxonomic scope" value="Bacteria"/>
</dbReference>
<evidence type="ECO:0000313" key="1">
    <source>
        <dbReference type="EMBL" id="ABC31493.1"/>
    </source>
</evidence>
<dbReference type="OrthoDB" id="6362682at2"/>
<protein>
    <recommendedName>
        <fullName evidence="3">SGNH hydrolase-type esterase domain-containing protein</fullName>
    </recommendedName>
</protein>
<gene>
    <name evidence="1" type="ordered locus">HCH_04799</name>
</gene>
<dbReference type="KEGG" id="hch:HCH_04799"/>